<name>A0AAU7QRE9_9FLAO</name>
<dbReference type="InterPro" id="IPR029464">
    <property type="entry name" value="HSDR_N"/>
</dbReference>
<proteinExistence type="predicted"/>
<dbReference type="EMBL" id="CP157895">
    <property type="protein sequence ID" value="XBT18541.1"/>
    <property type="molecule type" value="Genomic_DNA"/>
</dbReference>
<evidence type="ECO:0000313" key="2">
    <source>
        <dbReference type="EMBL" id="XBT18541.1"/>
    </source>
</evidence>
<feature type="domain" description="Type I restriction enzyme R protein N-terminal" evidence="1">
    <location>
        <begin position="31"/>
        <end position="120"/>
    </location>
</feature>
<dbReference type="AlphaFoldDB" id="A0AAU7QRE9"/>
<sequence length="131" mass="16379">MNYYNFLKIIKIKKKKYIFCIKRKKYIIFNNEEIIRQNILYYIIYIKKINRKKIIVEKKIKKQKIDILIIKNNKPYILIECKNNNININIKYFKQILKYNKYIKSKYIYIYNGIYLILITNKNKFFIKNDL</sequence>
<protein>
    <submittedName>
        <fullName evidence="2">Type I restriction enzyme HsdR N-terminal domain-containing protein</fullName>
    </submittedName>
</protein>
<reference evidence="2" key="1">
    <citation type="submission" date="2024-06" db="EMBL/GenBank/DDBJ databases">
        <title>Diversity, functionality, and evolutionary history of bacterial symbionts in false click beetles (Coleoptera, Throscidae).</title>
        <authorList>
            <person name="Wierz J.C."/>
            <person name="Malm H."/>
            <person name="Kaltenpoth M."/>
            <person name="Engl T."/>
        </authorList>
    </citation>
    <scope>NUCLEOTIDE SEQUENCE</scope>
    <source>
        <strain evidence="2">Tder</strain>
    </source>
</reference>
<accession>A0AAU7QRE9</accession>
<evidence type="ECO:0000259" key="1">
    <source>
        <dbReference type="Pfam" id="PF13588"/>
    </source>
</evidence>
<dbReference type="Pfam" id="PF13588">
    <property type="entry name" value="HSDR_N_2"/>
    <property type="match status" value="1"/>
</dbReference>
<gene>
    <name evidence="2" type="ORF">ABNO82_00280</name>
</gene>
<organism evidence="2">
    <name type="scientific">Candidatus Shikimatogenerans sp. Tder</name>
    <dbReference type="NCBI Taxonomy" id="3158566"/>
    <lineage>
        <taxon>Bacteria</taxon>
        <taxon>Pseudomonadati</taxon>
        <taxon>Bacteroidota</taxon>
        <taxon>Flavobacteriia</taxon>
        <taxon>Flavobacteriales</taxon>
        <taxon>Candidatus Shikimatogenerans</taxon>
    </lineage>
</organism>